<proteinExistence type="predicted"/>
<evidence type="ECO:0000313" key="2">
    <source>
        <dbReference type="EMBL" id="AFK18076.1"/>
    </source>
</evidence>
<protein>
    <submittedName>
        <fullName evidence="2">Uncharacterized protein</fullName>
    </submittedName>
</protein>
<dbReference type="STRING" id="523841.HFX_0339"/>
<dbReference type="EMBL" id="CP001868">
    <property type="protein sequence ID" value="AFK18076.1"/>
    <property type="molecule type" value="Genomic_DNA"/>
</dbReference>
<dbReference type="HOGENOM" id="CLU_2490347_0_0_2"/>
<dbReference type="KEGG" id="hme:HFX_0339"/>
<gene>
    <name evidence="2" type="ordered locus">HFX_0339</name>
</gene>
<reference evidence="2 3" key="1">
    <citation type="journal article" date="2012" name="J. Bacteriol.">
        <title>Complete genome sequence of the metabolically versatile halophilic archaeon Haloferax mediterranei, a poly(3-hydroxybutyrate-co-3-hydroxyvalerate) producer.</title>
        <authorList>
            <person name="Han J."/>
            <person name="Zhang F."/>
            <person name="Hou J."/>
            <person name="Liu X."/>
            <person name="Li M."/>
            <person name="Liu H."/>
            <person name="Cai L."/>
            <person name="Zhang B."/>
            <person name="Chen Y."/>
            <person name="Zhou J."/>
            <person name="Hu S."/>
            <person name="Xiang H."/>
        </authorList>
    </citation>
    <scope>NUCLEOTIDE SEQUENCE [LARGE SCALE GENOMIC DNA]</scope>
    <source>
        <strain evidence="3">ATCC 33500 / DSM 1411 / JCM 8866 / NBRC 14739 / NCIMB 2177 / R-4</strain>
    </source>
</reference>
<evidence type="ECO:0000256" key="1">
    <source>
        <dbReference type="SAM" id="MobiDB-lite"/>
    </source>
</evidence>
<feature type="region of interest" description="Disordered" evidence="1">
    <location>
        <begin position="1"/>
        <end position="86"/>
    </location>
</feature>
<dbReference type="RefSeq" id="WP_014732089.1">
    <property type="nucleotide sequence ID" value="NZ_CP007551.1"/>
</dbReference>
<dbReference type="AlphaFoldDB" id="I3R1G6"/>
<sequence length="86" mass="9263">MELLKPPFSNPARRIQERLATPKDESEAVSSITTTVPRGRRGTELAGECVVSVEEESSETPKISVGMLLTDETTPRRPLTSLPGAG</sequence>
<feature type="compositionally biased region" description="Basic and acidic residues" evidence="1">
    <location>
        <begin position="14"/>
        <end position="26"/>
    </location>
</feature>
<accession>I3R1G6</accession>
<dbReference type="Proteomes" id="UP000006469">
    <property type="component" value="Chromosome"/>
</dbReference>
<evidence type="ECO:0000313" key="3">
    <source>
        <dbReference type="Proteomes" id="UP000006469"/>
    </source>
</evidence>
<name>I3R1G6_HALMT</name>
<organism evidence="2 3">
    <name type="scientific">Haloferax mediterranei (strain ATCC 33500 / DSM 1411 / JCM 8866 / NBRC 14739 / NCIMB 2177 / R-4)</name>
    <name type="common">Halobacterium mediterranei</name>
    <dbReference type="NCBI Taxonomy" id="523841"/>
    <lineage>
        <taxon>Archaea</taxon>
        <taxon>Methanobacteriati</taxon>
        <taxon>Methanobacteriota</taxon>
        <taxon>Stenosarchaea group</taxon>
        <taxon>Halobacteria</taxon>
        <taxon>Halobacteriales</taxon>
        <taxon>Haloferacaceae</taxon>
        <taxon>Haloferax</taxon>
    </lineage>
</organism>